<comment type="function">
    <text evidence="2">Regulator of type 1 phosphatases which maintains protein phosphatase activity under strict control.</text>
</comment>
<dbReference type="InterPro" id="IPR011107">
    <property type="entry name" value="PPI_Ypi1"/>
</dbReference>
<name>A0A9W8G9Z4_9FUNG</name>
<evidence type="ECO:0000256" key="3">
    <source>
        <dbReference type="SAM" id="MobiDB-lite"/>
    </source>
</evidence>
<feature type="compositionally biased region" description="Basic residues" evidence="3">
    <location>
        <begin position="163"/>
        <end position="177"/>
    </location>
</feature>
<evidence type="ECO:0000313" key="5">
    <source>
        <dbReference type="Proteomes" id="UP001151518"/>
    </source>
</evidence>
<dbReference type="AlphaFoldDB" id="A0A9W8G9Z4"/>
<feature type="compositionally biased region" description="Polar residues" evidence="3">
    <location>
        <begin position="28"/>
        <end position="39"/>
    </location>
</feature>
<dbReference type="Pfam" id="PF07491">
    <property type="entry name" value="PPI_Ypi1"/>
    <property type="match status" value="1"/>
</dbReference>
<feature type="region of interest" description="Disordered" evidence="3">
    <location>
        <begin position="1"/>
        <end position="114"/>
    </location>
</feature>
<feature type="compositionally biased region" description="Low complexity" evidence="3">
    <location>
        <begin position="10"/>
        <end position="25"/>
    </location>
</feature>
<protein>
    <recommendedName>
        <fullName evidence="2">Type 1 phosphatases regulator</fullName>
    </recommendedName>
</protein>
<evidence type="ECO:0000313" key="4">
    <source>
        <dbReference type="EMBL" id="KAJ2679257.1"/>
    </source>
</evidence>
<comment type="caution">
    <text evidence="4">The sequence shown here is derived from an EMBL/GenBank/DDBJ whole genome shotgun (WGS) entry which is preliminary data.</text>
</comment>
<dbReference type="GO" id="GO:0004865">
    <property type="term" value="F:protein serine/threonine phosphatase inhibitor activity"/>
    <property type="evidence" value="ECO:0007669"/>
    <property type="project" value="UniProtKB-UniRule"/>
</dbReference>
<organism evidence="4 5">
    <name type="scientific">Coemansia spiralis</name>
    <dbReference type="NCBI Taxonomy" id="417178"/>
    <lineage>
        <taxon>Eukaryota</taxon>
        <taxon>Fungi</taxon>
        <taxon>Fungi incertae sedis</taxon>
        <taxon>Zoopagomycota</taxon>
        <taxon>Kickxellomycotina</taxon>
        <taxon>Kickxellomycetes</taxon>
        <taxon>Kickxellales</taxon>
        <taxon>Kickxellaceae</taxon>
        <taxon>Coemansia</taxon>
    </lineage>
</organism>
<dbReference type="PANTHER" id="PTHR20835:SF0">
    <property type="entry name" value="E3 UBIQUITIN-PROTEIN LIGASE PPP1R11"/>
    <property type="match status" value="1"/>
</dbReference>
<dbReference type="PANTHER" id="PTHR20835">
    <property type="entry name" value="E3 UBIQUITIN-PROTEIN LIGASE PPP1R11-RELATED"/>
    <property type="match status" value="1"/>
</dbReference>
<comment type="subcellular location">
    <subcellularLocation>
        <location evidence="2">Nucleus</location>
    </subcellularLocation>
</comment>
<evidence type="ECO:0000256" key="1">
    <source>
        <dbReference type="ARBA" id="ARBA00005605"/>
    </source>
</evidence>
<proteinExistence type="inferred from homology"/>
<evidence type="ECO:0000256" key="2">
    <source>
        <dbReference type="RuleBase" id="RU367162"/>
    </source>
</evidence>
<keyword evidence="2" id="KW-0539">Nucleus</keyword>
<reference evidence="4" key="1">
    <citation type="submission" date="2022-07" db="EMBL/GenBank/DDBJ databases">
        <title>Phylogenomic reconstructions and comparative analyses of Kickxellomycotina fungi.</title>
        <authorList>
            <person name="Reynolds N.K."/>
            <person name="Stajich J.E."/>
            <person name="Barry K."/>
            <person name="Grigoriev I.V."/>
            <person name="Crous P."/>
            <person name="Smith M.E."/>
        </authorList>
    </citation>
    <scope>NUCLEOTIDE SEQUENCE</scope>
    <source>
        <strain evidence="4">NRRL 3115</strain>
    </source>
</reference>
<dbReference type="OrthoDB" id="307488at2759"/>
<feature type="region of interest" description="Disordered" evidence="3">
    <location>
        <begin position="134"/>
        <end position="177"/>
    </location>
</feature>
<feature type="compositionally biased region" description="Polar residues" evidence="3">
    <location>
        <begin position="100"/>
        <end position="109"/>
    </location>
</feature>
<dbReference type="Proteomes" id="UP001151518">
    <property type="component" value="Unassembled WGS sequence"/>
</dbReference>
<accession>A0A9W8G9Z4</accession>
<dbReference type="GO" id="GO:0008157">
    <property type="term" value="F:protein phosphatase 1 binding"/>
    <property type="evidence" value="ECO:0007669"/>
    <property type="project" value="TreeGrafter"/>
</dbReference>
<dbReference type="GO" id="GO:0005634">
    <property type="term" value="C:nucleus"/>
    <property type="evidence" value="ECO:0007669"/>
    <property type="project" value="UniProtKB-SubCell"/>
</dbReference>
<gene>
    <name evidence="4" type="primary">YPI1</name>
    <name evidence="4" type="ORF">GGI25_001613</name>
</gene>
<dbReference type="EMBL" id="JANBTW010000013">
    <property type="protein sequence ID" value="KAJ2679257.1"/>
    <property type="molecule type" value="Genomic_DNA"/>
</dbReference>
<feature type="compositionally biased region" description="Low complexity" evidence="3">
    <location>
        <begin position="144"/>
        <end position="154"/>
    </location>
</feature>
<sequence length="177" mass="19017">MPSSTAAVGSNSSTPNNSASSRAASPQLYASNGDSSASLQRGGYGLGRTIVRGGSANPSASHGSRTMVIAPSDEVVEPPAGILHLRGGESSGEDERRQRSGQPRVQWTDDTVDNEHLNKKKSKVCCIFRKERQFGESDSDESDSSCSSHASDSDSPNEYERMRKYKPKKHNAHAHCH</sequence>
<comment type="similarity">
    <text evidence="1 2">Belongs to the YPI1 family.</text>
</comment>